<dbReference type="GO" id="GO:0016020">
    <property type="term" value="C:membrane"/>
    <property type="evidence" value="ECO:0007669"/>
    <property type="project" value="UniProtKB-SubCell"/>
</dbReference>
<evidence type="ECO:0000256" key="6">
    <source>
        <dbReference type="ARBA" id="ARBA00022989"/>
    </source>
</evidence>
<dbReference type="Proteomes" id="UP000032141">
    <property type="component" value="Chromosome C7"/>
</dbReference>
<dbReference type="HOGENOM" id="CLU_1646078_0_0_1"/>
<dbReference type="AlphaFoldDB" id="A0A0D3DA69"/>
<dbReference type="PANTHER" id="PTHR47986">
    <property type="entry name" value="OSJNBA0070M12.3 PROTEIN"/>
    <property type="match status" value="1"/>
</dbReference>
<evidence type="ECO:0000256" key="2">
    <source>
        <dbReference type="ARBA" id="ARBA00022614"/>
    </source>
</evidence>
<keyword evidence="11" id="KW-1185">Reference proteome</keyword>
<keyword evidence="3" id="KW-0812">Transmembrane</keyword>
<dbReference type="InterPro" id="IPR052422">
    <property type="entry name" value="Auxin_Ser/Thr_Kinase"/>
</dbReference>
<evidence type="ECO:0000256" key="9">
    <source>
        <dbReference type="ARBA" id="ARBA00023180"/>
    </source>
</evidence>
<keyword evidence="5" id="KW-0677">Repeat</keyword>
<reference evidence="10" key="2">
    <citation type="submission" date="2015-03" db="UniProtKB">
        <authorList>
            <consortium name="EnsemblPlants"/>
        </authorList>
    </citation>
    <scope>IDENTIFICATION</scope>
</reference>
<dbReference type="Gramene" id="Bo7g078780.1">
    <property type="protein sequence ID" value="Bo7g078780.1"/>
    <property type="gene ID" value="Bo7g078780"/>
</dbReference>
<organism evidence="10 11">
    <name type="scientific">Brassica oleracea var. oleracea</name>
    <dbReference type="NCBI Taxonomy" id="109376"/>
    <lineage>
        <taxon>Eukaryota</taxon>
        <taxon>Viridiplantae</taxon>
        <taxon>Streptophyta</taxon>
        <taxon>Embryophyta</taxon>
        <taxon>Tracheophyta</taxon>
        <taxon>Spermatophyta</taxon>
        <taxon>Magnoliopsida</taxon>
        <taxon>eudicotyledons</taxon>
        <taxon>Gunneridae</taxon>
        <taxon>Pentapetalae</taxon>
        <taxon>rosids</taxon>
        <taxon>malvids</taxon>
        <taxon>Brassicales</taxon>
        <taxon>Brassicaceae</taxon>
        <taxon>Brassiceae</taxon>
        <taxon>Brassica</taxon>
    </lineage>
</organism>
<evidence type="ECO:0000256" key="5">
    <source>
        <dbReference type="ARBA" id="ARBA00022737"/>
    </source>
</evidence>
<dbReference type="EnsemblPlants" id="Bo7g078780.1">
    <property type="protein sequence ID" value="Bo7g078780.1"/>
    <property type="gene ID" value="Bo7g078780"/>
</dbReference>
<dbReference type="SUPFAM" id="SSF52058">
    <property type="entry name" value="L domain-like"/>
    <property type="match status" value="1"/>
</dbReference>
<keyword evidence="2" id="KW-0433">Leucine-rich repeat</keyword>
<evidence type="ECO:0000256" key="1">
    <source>
        <dbReference type="ARBA" id="ARBA00004167"/>
    </source>
</evidence>
<evidence type="ECO:0000256" key="4">
    <source>
        <dbReference type="ARBA" id="ARBA00022729"/>
    </source>
</evidence>
<proteinExistence type="predicted"/>
<name>A0A0D3DA69_BRAOL</name>
<dbReference type="InterPro" id="IPR001611">
    <property type="entry name" value="Leu-rich_rpt"/>
</dbReference>
<evidence type="ECO:0000256" key="7">
    <source>
        <dbReference type="ARBA" id="ARBA00023136"/>
    </source>
</evidence>
<keyword evidence="8" id="KW-0675">Receptor</keyword>
<dbReference type="OMA" id="WSICNAS"/>
<evidence type="ECO:0000313" key="11">
    <source>
        <dbReference type="Proteomes" id="UP000032141"/>
    </source>
</evidence>
<keyword evidence="6" id="KW-1133">Transmembrane helix</keyword>
<evidence type="ECO:0000313" key="10">
    <source>
        <dbReference type="EnsemblPlants" id="Bo7g078780.1"/>
    </source>
</evidence>
<keyword evidence="4" id="KW-0732">Signal</keyword>
<keyword evidence="7" id="KW-0472">Membrane</keyword>
<protein>
    <recommendedName>
        <fullName evidence="12">Leucine-rich repeat-containing N-terminal plant-type domain-containing protein</fullName>
    </recommendedName>
</protein>
<evidence type="ECO:0000256" key="3">
    <source>
        <dbReference type="ARBA" id="ARBA00022692"/>
    </source>
</evidence>
<keyword evidence="9" id="KW-0325">Glycoprotein</keyword>
<comment type="subcellular location">
    <subcellularLocation>
        <location evidence="1">Membrane</location>
        <topology evidence="1">Single-pass membrane protein</topology>
    </subcellularLocation>
</comment>
<sequence>MNSLQEVYLDKNPFPSWESVKEAKSLKNLSLINCNAFSNPIPDLSRLQSLRLFNVIENQLTGVVPPSFTGLTSLAVVNLTNNCFQGPTPLFENSLAWDTCSGSNVTLINLGREELTGTISPSLAKLTSLETIFLSNNQLTGSIPTELTTLPRLRTLEVQIS</sequence>
<dbReference type="InterPro" id="IPR032675">
    <property type="entry name" value="LRR_dom_sf"/>
</dbReference>
<reference evidence="10 11" key="1">
    <citation type="journal article" date="2014" name="Genome Biol.">
        <title>Transcriptome and methylome profiling reveals relics of genome dominance in the mesopolyploid Brassica oleracea.</title>
        <authorList>
            <person name="Parkin I.A."/>
            <person name="Koh C."/>
            <person name="Tang H."/>
            <person name="Robinson S.J."/>
            <person name="Kagale S."/>
            <person name="Clarke W.E."/>
            <person name="Town C.D."/>
            <person name="Nixon J."/>
            <person name="Krishnakumar V."/>
            <person name="Bidwell S.L."/>
            <person name="Denoeud F."/>
            <person name="Belcram H."/>
            <person name="Links M.G."/>
            <person name="Just J."/>
            <person name="Clarke C."/>
            <person name="Bender T."/>
            <person name="Huebert T."/>
            <person name="Mason A.S."/>
            <person name="Pires J.C."/>
            <person name="Barker G."/>
            <person name="Moore J."/>
            <person name="Walley P.G."/>
            <person name="Manoli S."/>
            <person name="Batley J."/>
            <person name="Edwards D."/>
            <person name="Nelson M.N."/>
            <person name="Wang X."/>
            <person name="Paterson A.H."/>
            <person name="King G."/>
            <person name="Bancroft I."/>
            <person name="Chalhoub B."/>
            <person name="Sharpe A.G."/>
        </authorList>
    </citation>
    <scope>NUCLEOTIDE SEQUENCE</scope>
    <source>
        <strain evidence="10 11">cv. TO1000</strain>
    </source>
</reference>
<dbReference type="STRING" id="109376.A0A0D3DA69"/>
<dbReference type="Gene3D" id="3.80.10.10">
    <property type="entry name" value="Ribonuclease Inhibitor"/>
    <property type="match status" value="2"/>
</dbReference>
<accession>A0A0D3DA69</accession>
<dbReference type="Pfam" id="PF00560">
    <property type="entry name" value="LRR_1"/>
    <property type="match status" value="1"/>
</dbReference>
<evidence type="ECO:0000256" key="8">
    <source>
        <dbReference type="ARBA" id="ARBA00023170"/>
    </source>
</evidence>
<dbReference type="PANTHER" id="PTHR47986:SF24">
    <property type="entry name" value="RECEPTOR-LIKE KINASE TMK3"/>
    <property type="match status" value="1"/>
</dbReference>
<evidence type="ECO:0008006" key="12">
    <source>
        <dbReference type="Google" id="ProtNLM"/>
    </source>
</evidence>
<dbReference type="FunFam" id="3.80.10.10:FF:000129">
    <property type="entry name" value="Leucine-rich repeat receptor-like kinase"/>
    <property type="match status" value="1"/>
</dbReference>